<reference evidence="2 3" key="1">
    <citation type="submission" date="2015-10" db="EMBL/GenBank/DDBJ databases">
        <title>Draft genome sequence of Streptomyces griseorubiginosus DSM 40469, type strain for the species Streptomyces griseorubiginosus.</title>
        <authorList>
            <person name="Ruckert C."/>
            <person name="Winkler A."/>
            <person name="Kalinowski J."/>
            <person name="Kampfer P."/>
            <person name="Glaeser S."/>
        </authorList>
    </citation>
    <scope>NUCLEOTIDE SEQUENCE [LARGE SCALE GENOMIC DNA]</scope>
    <source>
        <strain evidence="2 3">DSM 40469</strain>
    </source>
</reference>
<comment type="caution">
    <text evidence="2">The sequence shown here is derived from an EMBL/GenBank/DDBJ whole genome shotgun (WGS) entry which is preliminary data.</text>
</comment>
<evidence type="ECO:0000313" key="2">
    <source>
        <dbReference type="EMBL" id="KUN68255.1"/>
    </source>
</evidence>
<evidence type="ECO:0000256" key="1">
    <source>
        <dbReference type="SAM" id="MobiDB-lite"/>
    </source>
</evidence>
<gene>
    <name evidence="2" type="ORF">AQJ54_09890</name>
</gene>
<dbReference type="AlphaFoldDB" id="A0A101S6B0"/>
<dbReference type="Proteomes" id="UP000054375">
    <property type="component" value="Unassembled WGS sequence"/>
</dbReference>
<dbReference type="RefSeq" id="WP_062236078.1">
    <property type="nucleotide sequence ID" value="NZ_JBEPAT010000042.1"/>
</dbReference>
<evidence type="ECO:0000313" key="3">
    <source>
        <dbReference type="Proteomes" id="UP000054375"/>
    </source>
</evidence>
<sequence length="160" mass="16893">MADLTHLDGPALQRFVDNDLADFLTALKAIRRDSTADTGGIRALRSIVDGATTPDSLQQNQALAIGSMGADDFLHGKSLLTAATGAAKSVDAVLAQHVNLFGDIERDMKQTIRTMLNAQGSSLHSIGAEQMLDVFSDVDEGMSENPGDQTTSSGHHEDGN</sequence>
<dbReference type="InterPro" id="IPR049801">
    <property type="entry name" value="T7SS_assoc-like"/>
</dbReference>
<name>A0A101S6B0_9ACTN</name>
<dbReference type="EMBL" id="LMWV01000006">
    <property type="protein sequence ID" value="KUN68255.1"/>
    <property type="molecule type" value="Genomic_DNA"/>
</dbReference>
<accession>A0A101S6B0</accession>
<feature type="region of interest" description="Disordered" evidence="1">
    <location>
        <begin position="138"/>
        <end position="160"/>
    </location>
</feature>
<organism evidence="2 3">
    <name type="scientific">Streptomyces griseorubiginosus</name>
    <dbReference type="NCBI Taxonomy" id="67304"/>
    <lineage>
        <taxon>Bacteria</taxon>
        <taxon>Bacillati</taxon>
        <taxon>Actinomycetota</taxon>
        <taxon>Actinomycetes</taxon>
        <taxon>Kitasatosporales</taxon>
        <taxon>Streptomycetaceae</taxon>
        <taxon>Streptomyces</taxon>
    </lineage>
</organism>
<keyword evidence="3" id="KW-1185">Reference proteome</keyword>
<protein>
    <submittedName>
        <fullName evidence="2">Uncharacterized protein</fullName>
    </submittedName>
</protein>
<dbReference type="NCBIfam" id="NF033533">
    <property type="entry name" value="lone7_assoc_B"/>
    <property type="match status" value="1"/>
</dbReference>
<proteinExistence type="predicted"/>